<dbReference type="Proteomes" id="UP000023152">
    <property type="component" value="Unassembled WGS sequence"/>
</dbReference>
<proteinExistence type="predicted"/>
<sequence length="156" mass="18054">MDAEISNIGRDPTQMYVSLIIMAAIVNEHRILKIFIIGLVEKNCPTAGTGSFEEMEEIKDKEGDVMTKKKMTPKPYHRWTCFKKKENISNINDDDNDNDEIQSMSSSINCQFFHDIELKLCKPMFGYCCWCVEESCCFLPIDNWIDYSKVAPLFDE</sequence>
<comment type="caution">
    <text evidence="1">The sequence shown here is derived from an EMBL/GenBank/DDBJ whole genome shotgun (WGS) entry which is preliminary data.</text>
</comment>
<gene>
    <name evidence="1" type="ORF">RFI_34432</name>
</gene>
<dbReference type="AlphaFoldDB" id="X6LM25"/>
<keyword evidence="2" id="KW-1185">Reference proteome</keyword>
<dbReference type="EMBL" id="ASPP01034448">
    <property type="protein sequence ID" value="ETO02978.1"/>
    <property type="molecule type" value="Genomic_DNA"/>
</dbReference>
<evidence type="ECO:0000313" key="2">
    <source>
        <dbReference type="Proteomes" id="UP000023152"/>
    </source>
</evidence>
<protein>
    <submittedName>
        <fullName evidence="1">Uncharacterized protein</fullName>
    </submittedName>
</protein>
<reference evidence="1 2" key="1">
    <citation type="journal article" date="2013" name="Curr. Biol.">
        <title>The Genome of the Foraminiferan Reticulomyxa filosa.</title>
        <authorList>
            <person name="Glockner G."/>
            <person name="Hulsmann N."/>
            <person name="Schleicher M."/>
            <person name="Noegel A.A."/>
            <person name="Eichinger L."/>
            <person name="Gallinger C."/>
            <person name="Pawlowski J."/>
            <person name="Sierra R."/>
            <person name="Euteneuer U."/>
            <person name="Pillet L."/>
            <person name="Moustafa A."/>
            <person name="Platzer M."/>
            <person name="Groth M."/>
            <person name="Szafranski K."/>
            <person name="Schliwa M."/>
        </authorList>
    </citation>
    <scope>NUCLEOTIDE SEQUENCE [LARGE SCALE GENOMIC DNA]</scope>
</reference>
<accession>X6LM25</accession>
<evidence type="ECO:0000313" key="1">
    <source>
        <dbReference type="EMBL" id="ETO02978.1"/>
    </source>
</evidence>
<name>X6LM25_RETFI</name>
<organism evidence="1 2">
    <name type="scientific">Reticulomyxa filosa</name>
    <dbReference type="NCBI Taxonomy" id="46433"/>
    <lineage>
        <taxon>Eukaryota</taxon>
        <taxon>Sar</taxon>
        <taxon>Rhizaria</taxon>
        <taxon>Retaria</taxon>
        <taxon>Foraminifera</taxon>
        <taxon>Monothalamids</taxon>
        <taxon>Reticulomyxidae</taxon>
        <taxon>Reticulomyxa</taxon>
    </lineage>
</organism>